<sequence length="59" mass="6312">MRRAAQPFAAAYVTLDEGPTLLTNIVDCDFDKLSIGGRVSVVFVPVDEEGAVVPMFAPD</sequence>
<accession>A0A1M5TKL2</accession>
<dbReference type="InterPro" id="IPR002878">
    <property type="entry name" value="ChsH2_C"/>
</dbReference>
<evidence type="ECO:0000313" key="2">
    <source>
        <dbReference type="EMBL" id="SHH51307.1"/>
    </source>
</evidence>
<organism evidence="2 3">
    <name type="scientific">Pollutimonas bauzanensis</name>
    <dbReference type="NCBI Taxonomy" id="658167"/>
    <lineage>
        <taxon>Bacteria</taxon>
        <taxon>Pseudomonadati</taxon>
        <taxon>Pseudomonadota</taxon>
        <taxon>Betaproteobacteria</taxon>
        <taxon>Burkholderiales</taxon>
        <taxon>Alcaligenaceae</taxon>
        <taxon>Pollutimonas</taxon>
    </lineage>
</organism>
<dbReference type="AlphaFoldDB" id="A0A1M5TKL2"/>
<dbReference type="Proteomes" id="UP000184226">
    <property type="component" value="Unassembled WGS sequence"/>
</dbReference>
<dbReference type="InterPro" id="IPR012340">
    <property type="entry name" value="NA-bd_OB-fold"/>
</dbReference>
<gene>
    <name evidence="2" type="ORF">SAMN04488135_103410</name>
</gene>
<feature type="domain" description="ChsH2 C-terminal OB-fold" evidence="1">
    <location>
        <begin position="4"/>
        <end position="44"/>
    </location>
</feature>
<name>A0A1M5TKL2_9BURK</name>
<dbReference type="SUPFAM" id="SSF50249">
    <property type="entry name" value="Nucleic acid-binding proteins"/>
    <property type="match status" value="1"/>
</dbReference>
<dbReference type="STRING" id="658167.SAMN04488135_103410"/>
<keyword evidence="3" id="KW-1185">Reference proteome</keyword>
<evidence type="ECO:0000259" key="1">
    <source>
        <dbReference type="Pfam" id="PF01796"/>
    </source>
</evidence>
<dbReference type="EMBL" id="FQXE01000003">
    <property type="protein sequence ID" value="SHH51307.1"/>
    <property type="molecule type" value="Genomic_DNA"/>
</dbReference>
<reference evidence="2 3" key="1">
    <citation type="submission" date="2016-11" db="EMBL/GenBank/DDBJ databases">
        <authorList>
            <person name="Jaros S."/>
            <person name="Januszkiewicz K."/>
            <person name="Wedrychowicz H."/>
        </authorList>
    </citation>
    <scope>NUCLEOTIDE SEQUENCE [LARGE SCALE GENOMIC DNA]</scope>
    <source>
        <strain evidence="2 3">CGMCC 1.10190</strain>
    </source>
</reference>
<dbReference type="Pfam" id="PF01796">
    <property type="entry name" value="OB_ChsH2_C"/>
    <property type="match status" value="1"/>
</dbReference>
<protein>
    <submittedName>
        <fullName evidence="2">DUF35 OB-fold domain-containing protein, acyl-CoA-associated</fullName>
    </submittedName>
</protein>
<proteinExistence type="predicted"/>
<evidence type="ECO:0000313" key="3">
    <source>
        <dbReference type="Proteomes" id="UP000184226"/>
    </source>
</evidence>